<dbReference type="Pfam" id="PF02799">
    <property type="entry name" value="NMT_C"/>
    <property type="match status" value="1"/>
</dbReference>
<dbReference type="InterPro" id="IPR016181">
    <property type="entry name" value="Acyl_CoA_acyltransferase"/>
</dbReference>
<dbReference type="Pfam" id="PF01233">
    <property type="entry name" value="NMT"/>
    <property type="match status" value="1"/>
</dbReference>
<dbReference type="WBParaSite" id="MBELARI_LOCUS14977">
    <property type="protein sequence ID" value="MBELARI_LOCUS14977"/>
    <property type="gene ID" value="MBELARI_LOCUS14977"/>
</dbReference>
<dbReference type="Gene3D" id="3.40.630.170">
    <property type="match status" value="1"/>
</dbReference>
<name>A0AAF3EMM3_9BILA</name>
<comment type="catalytic activity">
    <reaction evidence="5">
        <text>N-terminal glycyl-[protein] + tetradecanoyl-CoA = N-tetradecanoylglycyl-[protein] + CoA + H(+)</text>
        <dbReference type="Rhea" id="RHEA:15521"/>
        <dbReference type="Rhea" id="RHEA-COMP:12666"/>
        <dbReference type="Rhea" id="RHEA-COMP:12667"/>
        <dbReference type="ChEBI" id="CHEBI:15378"/>
        <dbReference type="ChEBI" id="CHEBI:57287"/>
        <dbReference type="ChEBI" id="CHEBI:57385"/>
        <dbReference type="ChEBI" id="CHEBI:64723"/>
        <dbReference type="ChEBI" id="CHEBI:133050"/>
        <dbReference type="EC" id="2.3.1.97"/>
    </reaction>
</comment>
<dbReference type="PIRSF" id="PIRSF015892">
    <property type="entry name" value="N-myristl_transf"/>
    <property type="match status" value="1"/>
</dbReference>
<dbReference type="EC" id="2.3.1.97" evidence="2 5"/>
<comment type="function">
    <text evidence="5">Adds a myristoyl group to the N-terminal glycine residue of certain cellular proteins.</text>
</comment>
<dbReference type="PROSITE" id="PS00976">
    <property type="entry name" value="NMT_2"/>
    <property type="match status" value="1"/>
</dbReference>
<evidence type="ECO:0000256" key="1">
    <source>
        <dbReference type="ARBA" id="ARBA00009469"/>
    </source>
</evidence>
<comment type="similarity">
    <text evidence="1 6">Belongs to the NMT family.</text>
</comment>
<evidence type="ECO:0000256" key="6">
    <source>
        <dbReference type="RuleBase" id="RU004178"/>
    </source>
</evidence>
<keyword evidence="9" id="KW-1185">Reference proteome</keyword>
<evidence type="ECO:0000313" key="10">
    <source>
        <dbReference type="WBParaSite" id="MBELARI_LOCUS14977"/>
    </source>
</evidence>
<dbReference type="GO" id="GO:0005737">
    <property type="term" value="C:cytoplasm"/>
    <property type="evidence" value="ECO:0007669"/>
    <property type="project" value="TreeGrafter"/>
</dbReference>
<dbReference type="FunFam" id="3.40.630.170:FF:000003">
    <property type="entry name" value="Glycylpeptide N-tetradecanoyltransferase"/>
    <property type="match status" value="1"/>
</dbReference>
<accession>A0AAF3EMM3</accession>
<evidence type="ECO:0000256" key="3">
    <source>
        <dbReference type="ARBA" id="ARBA00022679"/>
    </source>
</evidence>
<dbReference type="InterPro" id="IPR022676">
    <property type="entry name" value="NMT_N"/>
</dbReference>
<feature type="domain" description="Glycylpeptide N-tetradecanoyltransferase C-terminal" evidence="8">
    <location>
        <begin position="212"/>
        <end position="390"/>
    </location>
</feature>
<evidence type="ECO:0000256" key="5">
    <source>
        <dbReference type="RuleBase" id="RU000586"/>
    </source>
</evidence>
<organism evidence="9 10">
    <name type="scientific">Mesorhabditis belari</name>
    <dbReference type="NCBI Taxonomy" id="2138241"/>
    <lineage>
        <taxon>Eukaryota</taxon>
        <taxon>Metazoa</taxon>
        <taxon>Ecdysozoa</taxon>
        <taxon>Nematoda</taxon>
        <taxon>Chromadorea</taxon>
        <taxon>Rhabditida</taxon>
        <taxon>Rhabditina</taxon>
        <taxon>Rhabditomorpha</taxon>
        <taxon>Rhabditoidea</taxon>
        <taxon>Rhabditidae</taxon>
        <taxon>Mesorhabditinae</taxon>
        <taxon>Mesorhabditis</taxon>
    </lineage>
</organism>
<dbReference type="SUPFAM" id="SSF55729">
    <property type="entry name" value="Acyl-CoA N-acyltransferases (Nat)"/>
    <property type="match status" value="2"/>
</dbReference>
<keyword evidence="4 5" id="KW-0012">Acyltransferase</keyword>
<proteinExistence type="inferred from homology"/>
<feature type="domain" description="Glycylpeptide N-tetradecanoyltransferase N-terminal" evidence="7">
    <location>
        <begin position="43"/>
        <end position="198"/>
    </location>
</feature>
<protein>
    <recommendedName>
        <fullName evidence="2 5">Glycylpeptide N-tetradecanoyltransferase</fullName>
        <ecNumber evidence="2 5">2.3.1.97</ecNumber>
    </recommendedName>
</protein>
<dbReference type="AlphaFoldDB" id="A0AAF3EMM3"/>
<dbReference type="PANTHER" id="PTHR11377">
    <property type="entry name" value="N-MYRISTOYL TRANSFERASE"/>
    <property type="match status" value="1"/>
</dbReference>
<evidence type="ECO:0000259" key="8">
    <source>
        <dbReference type="Pfam" id="PF02799"/>
    </source>
</evidence>
<dbReference type="GO" id="GO:0004379">
    <property type="term" value="F:glycylpeptide N-tetradecanoyltransferase activity"/>
    <property type="evidence" value="ECO:0007669"/>
    <property type="project" value="UniProtKB-EC"/>
</dbReference>
<dbReference type="Proteomes" id="UP000887575">
    <property type="component" value="Unassembled WGS sequence"/>
</dbReference>
<evidence type="ECO:0000256" key="2">
    <source>
        <dbReference type="ARBA" id="ARBA00012923"/>
    </source>
</evidence>
<reference evidence="10" key="1">
    <citation type="submission" date="2024-02" db="UniProtKB">
        <authorList>
            <consortium name="WormBaseParasite"/>
        </authorList>
    </citation>
    <scope>IDENTIFICATION</scope>
</reference>
<sequence>MPLVREAPRNLDEARNYRYDFWSTQPVPQFDEIVEENTFILADREPDQISVQPLTLPANLKWSDVDLRDDDQLSELYVFLRDHYVEDDDNMFRFDYSLEFLRWALLTPGSFPQWYCGIRCSSSNALVAFFSAVLQKIRIYDKIKSMVELNFLCVHSKFRRLRLTPLLYQEIMRRANREGIFQAAFTSGTIIPRPYAVCRYYHRSLNPKKLIECQFSALGRKMNMEETIAFYSLPKATNIPGLRALEKKDISSACKLFNTYSKQFQVGPVFEEPEFEHFFLPRKGIIYSFVVEKSDVVTDLISFYTVNTSVLQHPIHKKLNIAYSFYNIATSVSLQELMEDALILANIESFDVFNALNMTHLEEIFRPLKFGIGDGNLHYYFYNWKCPPMTPNQVALTLL</sequence>
<dbReference type="InterPro" id="IPR022678">
    <property type="entry name" value="NMT_CS"/>
</dbReference>
<dbReference type="InterPro" id="IPR000903">
    <property type="entry name" value="NMT"/>
</dbReference>
<evidence type="ECO:0000259" key="7">
    <source>
        <dbReference type="Pfam" id="PF01233"/>
    </source>
</evidence>
<keyword evidence="3 5" id="KW-0808">Transferase</keyword>
<evidence type="ECO:0000256" key="4">
    <source>
        <dbReference type="ARBA" id="ARBA00023315"/>
    </source>
</evidence>
<dbReference type="PANTHER" id="PTHR11377:SF5">
    <property type="entry name" value="GLYCYLPEPTIDE N-TETRADECANOYLTRANSFERASE"/>
    <property type="match status" value="1"/>
</dbReference>
<evidence type="ECO:0000313" key="9">
    <source>
        <dbReference type="Proteomes" id="UP000887575"/>
    </source>
</evidence>
<dbReference type="InterPro" id="IPR022677">
    <property type="entry name" value="NMT_C"/>
</dbReference>